<keyword evidence="3" id="KW-1185">Reference proteome</keyword>
<organism evidence="2 3">
    <name type="scientific">Panaeolus cyanescens</name>
    <dbReference type="NCBI Taxonomy" id="181874"/>
    <lineage>
        <taxon>Eukaryota</taxon>
        <taxon>Fungi</taxon>
        <taxon>Dikarya</taxon>
        <taxon>Basidiomycota</taxon>
        <taxon>Agaricomycotina</taxon>
        <taxon>Agaricomycetes</taxon>
        <taxon>Agaricomycetidae</taxon>
        <taxon>Agaricales</taxon>
        <taxon>Agaricineae</taxon>
        <taxon>Galeropsidaceae</taxon>
        <taxon>Panaeolus</taxon>
    </lineage>
</organism>
<reference evidence="2 3" key="1">
    <citation type="journal article" date="2018" name="Evol. Lett.">
        <title>Horizontal gene cluster transfer increased hallucinogenic mushroom diversity.</title>
        <authorList>
            <person name="Reynolds H.T."/>
            <person name="Vijayakumar V."/>
            <person name="Gluck-Thaler E."/>
            <person name="Korotkin H.B."/>
            <person name="Matheny P.B."/>
            <person name="Slot J.C."/>
        </authorList>
    </citation>
    <scope>NUCLEOTIDE SEQUENCE [LARGE SCALE GENOMIC DNA]</scope>
    <source>
        <strain evidence="2 3">2629</strain>
    </source>
</reference>
<accession>A0A409VPH4</accession>
<dbReference type="AlphaFoldDB" id="A0A409VPH4"/>
<feature type="domain" description="DRBM" evidence="1">
    <location>
        <begin position="12"/>
        <end position="78"/>
    </location>
</feature>
<sequence length="89" mass="9624">MPDATAAEFPEAFHTLHNTAQSMGLPIPIIVDKNTSGPKNATKWKVTIKFKGIEYHGNSGSEKSAKHDAGLKALNDHEDVLATARARNN</sequence>
<evidence type="ECO:0000259" key="1">
    <source>
        <dbReference type="SMART" id="SM00358"/>
    </source>
</evidence>
<dbReference type="InParanoid" id="A0A409VPH4"/>
<protein>
    <recommendedName>
        <fullName evidence="1">DRBM domain-containing protein</fullName>
    </recommendedName>
</protein>
<evidence type="ECO:0000313" key="2">
    <source>
        <dbReference type="EMBL" id="PPQ68185.1"/>
    </source>
</evidence>
<comment type="caution">
    <text evidence="2">The sequence shown here is derived from an EMBL/GenBank/DDBJ whole genome shotgun (WGS) entry which is preliminary data.</text>
</comment>
<dbReference type="SUPFAM" id="SSF54768">
    <property type="entry name" value="dsRNA-binding domain-like"/>
    <property type="match status" value="1"/>
</dbReference>
<dbReference type="CDD" id="cd00048">
    <property type="entry name" value="DSRM_SF"/>
    <property type="match status" value="1"/>
</dbReference>
<gene>
    <name evidence="2" type="ORF">CVT24_005072</name>
</gene>
<name>A0A409VPH4_9AGAR</name>
<evidence type="ECO:0000313" key="3">
    <source>
        <dbReference type="Proteomes" id="UP000284842"/>
    </source>
</evidence>
<dbReference type="InterPro" id="IPR014720">
    <property type="entry name" value="dsRBD_dom"/>
</dbReference>
<dbReference type="Proteomes" id="UP000284842">
    <property type="component" value="Unassembled WGS sequence"/>
</dbReference>
<dbReference type="EMBL" id="NHTK01006013">
    <property type="protein sequence ID" value="PPQ68185.1"/>
    <property type="molecule type" value="Genomic_DNA"/>
</dbReference>
<dbReference type="Pfam" id="PF00035">
    <property type="entry name" value="dsrm"/>
    <property type="match status" value="1"/>
</dbReference>
<proteinExistence type="predicted"/>
<dbReference type="SMART" id="SM00358">
    <property type="entry name" value="DSRM"/>
    <property type="match status" value="1"/>
</dbReference>
<dbReference type="Gene3D" id="3.30.160.20">
    <property type="match status" value="1"/>
</dbReference>